<evidence type="ECO:0000256" key="5">
    <source>
        <dbReference type="ARBA" id="ARBA00022692"/>
    </source>
</evidence>
<dbReference type="AlphaFoldDB" id="A0A0D2VV43"/>
<evidence type="ECO:0000256" key="3">
    <source>
        <dbReference type="ARBA" id="ARBA00016335"/>
    </source>
</evidence>
<dbReference type="InParanoid" id="A0A0D2VV43"/>
<keyword evidence="8 11" id="KW-0472">Membrane</keyword>
<organism evidence="12 13">
    <name type="scientific">Capsaspora owczarzaki (strain ATCC 30864)</name>
    <dbReference type="NCBI Taxonomy" id="595528"/>
    <lineage>
        <taxon>Eukaryota</taxon>
        <taxon>Filasterea</taxon>
        <taxon>Capsaspora</taxon>
    </lineage>
</organism>
<dbReference type="GO" id="GO:0008495">
    <property type="term" value="F:protoheme IX farnesyltransferase activity"/>
    <property type="evidence" value="ECO:0007669"/>
    <property type="project" value="InterPro"/>
</dbReference>
<feature type="region of interest" description="Disordered" evidence="10">
    <location>
        <begin position="175"/>
        <end position="242"/>
    </location>
</feature>
<evidence type="ECO:0000256" key="4">
    <source>
        <dbReference type="ARBA" id="ARBA00022679"/>
    </source>
</evidence>
<reference evidence="13" key="1">
    <citation type="submission" date="2011-02" db="EMBL/GenBank/DDBJ databases">
        <title>The Genome Sequence of Capsaspora owczarzaki ATCC 30864.</title>
        <authorList>
            <person name="Russ C."/>
            <person name="Cuomo C."/>
            <person name="Burger G."/>
            <person name="Gray M.W."/>
            <person name="Holland P.W.H."/>
            <person name="King N."/>
            <person name="Lang F.B.F."/>
            <person name="Roger A.J."/>
            <person name="Ruiz-Trillo I."/>
            <person name="Young S.K."/>
            <person name="Zeng Q."/>
            <person name="Gargeya S."/>
            <person name="Alvarado L."/>
            <person name="Berlin A."/>
            <person name="Chapman S.B."/>
            <person name="Chen Z."/>
            <person name="Freedman E."/>
            <person name="Gellesch M."/>
            <person name="Goldberg J."/>
            <person name="Griggs A."/>
            <person name="Gujja S."/>
            <person name="Heilman E."/>
            <person name="Heiman D."/>
            <person name="Howarth C."/>
            <person name="Mehta T."/>
            <person name="Neiman D."/>
            <person name="Pearson M."/>
            <person name="Roberts A."/>
            <person name="Saif S."/>
            <person name="Shea T."/>
            <person name="Shenoy N."/>
            <person name="Sisk P."/>
            <person name="Stolte C."/>
            <person name="Sykes S."/>
            <person name="White J."/>
            <person name="Yandava C."/>
            <person name="Haas B."/>
            <person name="Nusbaum C."/>
            <person name="Birren B."/>
        </authorList>
    </citation>
    <scope>NUCLEOTIDE SEQUENCE</scope>
    <source>
        <strain evidence="13">ATCC 30864</strain>
    </source>
</reference>
<comment type="subcellular location">
    <subcellularLocation>
        <location evidence="1">Membrane</location>
        <topology evidence="1">Multi-pass membrane protein</topology>
    </subcellularLocation>
</comment>
<evidence type="ECO:0000256" key="10">
    <source>
        <dbReference type="SAM" id="MobiDB-lite"/>
    </source>
</evidence>
<protein>
    <recommendedName>
        <fullName evidence="3">Protoheme IX farnesyltransferase, mitochondrial</fullName>
    </recommendedName>
    <alternativeName>
        <fullName evidence="9">Heme O synthase</fullName>
    </alternativeName>
</protein>
<dbReference type="GO" id="GO:0016020">
    <property type="term" value="C:membrane"/>
    <property type="evidence" value="ECO:0007669"/>
    <property type="project" value="UniProtKB-SubCell"/>
</dbReference>
<evidence type="ECO:0000313" key="12">
    <source>
        <dbReference type="EMBL" id="KJE95302.1"/>
    </source>
</evidence>
<dbReference type="Gene3D" id="1.10.357.140">
    <property type="entry name" value="UbiA prenyltransferase"/>
    <property type="match status" value="1"/>
</dbReference>
<feature type="transmembrane region" description="Helical" evidence="11">
    <location>
        <begin position="486"/>
        <end position="503"/>
    </location>
</feature>
<feature type="transmembrane region" description="Helical" evidence="11">
    <location>
        <begin position="387"/>
        <end position="409"/>
    </location>
</feature>
<dbReference type="GO" id="GO:0006784">
    <property type="term" value="P:heme A biosynthetic process"/>
    <property type="evidence" value="ECO:0007669"/>
    <property type="project" value="TreeGrafter"/>
</dbReference>
<feature type="compositionally biased region" description="Low complexity" evidence="10">
    <location>
        <begin position="175"/>
        <end position="184"/>
    </location>
</feature>
<dbReference type="PANTHER" id="PTHR43448:SF2">
    <property type="entry name" value="PROTOHEME IX FARNESYLTRANSFERASE, MITOCHONDRIAL"/>
    <property type="match status" value="1"/>
</dbReference>
<evidence type="ECO:0000256" key="6">
    <source>
        <dbReference type="ARBA" id="ARBA00022989"/>
    </source>
</evidence>
<evidence type="ECO:0000256" key="7">
    <source>
        <dbReference type="ARBA" id="ARBA00023133"/>
    </source>
</evidence>
<evidence type="ECO:0000256" key="11">
    <source>
        <dbReference type="SAM" id="Phobius"/>
    </source>
</evidence>
<evidence type="ECO:0000256" key="8">
    <source>
        <dbReference type="ARBA" id="ARBA00023136"/>
    </source>
</evidence>
<comment type="similarity">
    <text evidence="2">Belongs to the UbiA prenyltransferase family.</text>
</comment>
<keyword evidence="13" id="KW-1185">Reference proteome</keyword>
<feature type="transmembrane region" description="Helical" evidence="11">
    <location>
        <begin position="430"/>
        <end position="448"/>
    </location>
</feature>
<dbReference type="PROSITE" id="PS00943">
    <property type="entry name" value="UBIA"/>
    <property type="match status" value="1"/>
</dbReference>
<dbReference type="PhylomeDB" id="A0A0D2VV43"/>
<dbReference type="InterPro" id="IPR000537">
    <property type="entry name" value="UbiA_prenyltransferase"/>
</dbReference>
<dbReference type="InterPro" id="IPR006369">
    <property type="entry name" value="Protohaem_IX_farnesylTrfase"/>
</dbReference>
<dbReference type="InterPro" id="IPR030470">
    <property type="entry name" value="UbiA_prenylTrfase_CS"/>
</dbReference>
<proteinExistence type="inferred from homology"/>
<name>A0A0D2VV43_CAPO3</name>
<keyword evidence="5 11" id="KW-0812">Transmembrane</keyword>
<dbReference type="PANTHER" id="PTHR43448">
    <property type="entry name" value="PROTOHEME IX FARNESYLTRANSFERASE, MITOCHONDRIAL"/>
    <property type="match status" value="1"/>
</dbReference>
<keyword evidence="7" id="KW-0350">Heme biosynthesis</keyword>
<feature type="compositionally biased region" description="Low complexity" evidence="10">
    <location>
        <begin position="230"/>
        <end position="241"/>
    </location>
</feature>
<sequence length="527" mass="55546">MTQSYAQLSRLVFCHTVSARRRALVLPSPSPAAAPTAVRSNAIHTASTAATAIHATGATGRRGLSAQSNACGSVRPPALASTATRTASATESSMASTSGRMFCSGGRVTVRARPCSMLAQRNAPMLNMTMTPMASDRGLHSQIALQSPQGLQLSMRLASAGPGLPASPFARQLSTSAAAHTATSPGSPLNAFKQDASSPSSSKVSAPSADELNPLATVKRGLLDPPEHPSSSSNDDGSMMSTASLAAGSDAAPNEMAHPANWKPIKEVGLLDLPALYLSLSKAKLASQVVLTAMVGYAMAPGALSIPTLFWASAGTALCVACANTVNQWIEVPFDAQMSRTKTRVLVRGAVERTSIANTWAGAVVGAIPPVMGWTACTGSLDAGALLLAYVMFVWQFPHFNALSWNLRGDYSRAGYRMMAVTDPQLTKRVTMRYALAMLPVSFVAPMLDMTTWTFAADSLICNGYMTYLAWRFYSNTNDVTARRCFLGSVICLPILLTLFMVHKKHDDEAEEEDHHAQGESAAATAA</sequence>
<dbReference type="GO" id="GO:0005739">
    <property type="term" value="C:mitochondrion"/>
    <property type="evidence" value="ECO:0007669"/>
    <property type="project" value="TreeGrafter"/>
</dbReference>
<evidence type="ECO:0000256" key="9">
    <source>
        <dbReference type="ARBA" id="ARBA00030253"/>
    </source>
</evidence>
<evidence type="ECO:0000256" key="2">
    <source>
        <dbReference type="ARBA" id="ARBA00005985"/>
    </source>
</evidence>
<keyword evidence="4" id="KW-0808">Transferase</keyword>
<gene>
    <name evidence="12" type="ORF">CAOG_008915</name>
</gene>
<dbReference type="eggNOG" id="KOG1380">
    <property type="taxonomic scope" value="Eukaryota"/>
</dbReference>
<dbReference type="EMBL" id="KE346368">
    <property type="protein sequence ID" value="KJE95302.1"/>
    <property type="molecule type" value="Genomic_DNA"/>
</dbReference>
<dbReference type="Proteomes" id="UP000008743">
    <property type="component" value="Unassembled WGS sequence"/>
</dbReference>
<feature type="compositionally biased region" description="Low complexity" evidence="10">
    <location>
        <begin position="196"/>
        <end position="209"/>
    </location>
</feature>
<dbReference type="STRING" id="595528.A0A0D2VV43"/>
<dbReference type="OrthoDB" id="5211at2759"/>
<evidence type="ECO:0000313" key="13">
    <source>
        <dbReference type="Proteomes" id="UP000008743"/>
    </source>
</evidence>
<dbReference type="CDD" id="cd13957">
    <property type="entry name" value="PT_UbiA_Cox10"/>
    <property type="match status" value="1"/>
</dbReference>
<evidence type="ECO:0000256" key="1">
    <source>
        <dbReference type="ARBA" id="ARBA00004141"/>
    </source>
</evidence>
<dbReference type="Pfam" id="PF01040">
    <property type="entry name" value="UbiA"/>
    <property type="match status" value="1"/>
</dbReference>
<dbReference type="InterPro" id="IPR044878">
    <property type="entry name" value="UbiA_sf"/>
</dbReference>
<accession>A0A0D2VV43</accession>
<keyword evidence="6 11" id="KW-1133">Transmembrane helix</keyword>